<name>A0A1Y5RHZ6_9RHOB</name>
<dbReference type="GO" id="GO:0008360">
    <property type="term" value="P:regulation of cell shape"/>
    <property type="evidence" value="ECO:0007669"/>
    <property type="project" value="UniProtKB-UniRule"/>
</dbReference>
<keyword evidence="3" id="KW-0808">Transferase</keyword>
<dbReference type="GO" id="GO:0016740">
    <property type="term" value="F:transferase activity"/>
    <property type="evidence" value="ECO:0007669"/>
    <property type="project" value="UniProtKB-KW"/>
</dbReference>
<dbReference type="Gene3D" id="2.40.440.10">
    <property type="entry name" value="L,D-transpeptidase catalytic domain-like"/>
    <property type="match status" value="1"/>
</dbReference>
<dbReference type="SUPFAM" id="SSF47090">
    <property type="entry name" value="PGBD-like"/>
    <property type="match status" value="1"/>
</dbReference>
<feature type="active site" description="Nucleophile" evidence="7">
    <location>
        <position position="449"/>
    </location>
</feature>
<evidence type="ECO:0000256" key="2">
    <source>
        <dbReference type="ARBA" id="ARBA00005992"/>
    </source>
</evidence>
<reference evidence="10 11" key="1">
    <citation type="submission" date="2017-03" db="EMBL/GenBank/DDBJ databases">
        <authorList>
            <person name="Afonso C.L."/>
            <person name="Miller P.J."/>
            <person name="Scott M.A."/>
            <person name="Spackman E."/>
            <person name="Goraichik I."/>
            <person name="Dimitrov K.M."/>
            <person name="Suarez D.L."/>
            <person name="Swayne D.E."/>
        </authorList>
    </citation>
    <scope>NUCLEOTIDE SEQUENCE [LARGE SCALE GENOMIC DNA]</scope>
    <source>
        <strain evidence="10 11">CECT 7066</strain>
    </source>
</reference>
<dbReference type="AlphaFoldDB" id="A0A1Y5RHZ6"/>
<keyword evidence="5 7" id="KW-0573">Peptidoglycan synthesis</keyword>
<dbReference type="UniPathway" id="UPA00219"/>
<dbReference type="GO" id="GO:0071555">
    <property type="term" value="P:cell wall organization"/>
    <property type="evidence" value="ECO:0007669"/>
    <property type="project" value="UniProtKB-UniRule"/>
</dbReference>
<dbReference type="STRING" id="315423.SAMN04488020_101545"/>
<dbReference type="PANTHER" id="PTHR41533:SF2">
    <property type="entry name" value="BLR7131 PROTEIN"/>
    <property type="match status" value="1"/>
</dbReference>
<dbReference type="InterPro" id="IPR045380">
    <property type="entry name" value="LD_TPept_scaffold_dom"/>
</dbReference>
<evidence type="ECO:0000259" key="9">
    <source>
        <dbReference type="PROSITE" id="PS52029"/>
    </source>
</evidence>
<dbReference type="InterPro" id="IPR052905">
    <property type="entry name" value="LD-transpeptidase_YkuD-like"/>
</dbReference>
<comment type="pathway">
    <text evidence="1 7">Cell wall biogenesis; peptidoglycan biosynthesis.</text>
</comment>
<feature type="chain" id="PRO_5011003093" evidence="8">
    <location>
        <begin position="35"/>
        <end position="546"/>
    </location>
</feature>
<evidence type="ECO:0000256" key="3">
    <source>
        <dbReference type="ARBA" id="ARBA00022679"/>
    </source>
</evidence>
<dbReference type="SUPFAM" id="SSF141523">
    <property type="entry name" value="L,D-transpeptidase catalytic domain-like"/>
    <property type="match status" value="1"/>
</dbReference>
<evidence type="ECO:0000313" key="10">
    <source>
        <dbReference type="EMBL" id="SLN17622.1"/>
    </source>
</evidence>
<dbReference type="PANTHER" id="PTHR41533">
    <property type="entry name" value="L,D-TRANSPEPTIDASE HI_1667-RELATED"/>
    <property type="match status" value="1"/>
</dbReference>
<dbReference type="GO" id="GO:0009252">
    <property type="term" value="P:peptidoglycan biosynthetic process"/>
    <property type="evidence" value="ECO:0007669"/>
    <property type="project" value="UniProtKB-UniPathway"/>
</dbReference>
<evidence type="ECO:0000256" key="4">
    <source>
        <dbReference type="ARBA" id="ARBA00022960"/>
    </source>
</evidence>
<accession>A0A1Y5RHZ6</accession>
<keyword evidence="11" id="KW-1185">Reference proteome</keyword>
<gene>
    <name evidence="10" type="ORF">PAM7066_00546</name>
</gene>
<proteinExistence type="inferred from homology"/>
<dbReference type="Gene3D" id="1.10.101.10">
    <property type="entry name" value="PGBD-like superfamily/PGBD"/>
    <property type="match status" value="1"/>
</dbReference>
<dbReference type="InterPro" id="IPR038063">
    <property type="entry name" value="Transpep_catalytic_dom"/>
</dbReference>
<evidence type="ECO:0000256" key="8">
    <source>
        <dbReference type="SAM" id="SignalP"/>
    </source>
</evidence>
<evidence type="ECO:0000256" key="1">
    <source>
        <dbReference type="ARBA" id="ARBA00004752"/>
    </source>
</evidence>
<keyword evidence="6 7" id="KW-0961">Cell wall biogenesis/degradation</keyword>
<comment type="similarity">
    <text evidence="2">Belongs to the YkuD family.</text>
</comment>
<dbReference type="Proteomes" id="UP000193870">
    <property type="component" value="Unassembled WGS sequence"/>
</dbReference>
<feature type="domain" description="L,D-TPase catalytic" evidence="9">
    <location>
        <begin position="299"/>
        <end position="475"/>
    </location>
</feature>
<evidence type="ECO:0000256" key="7">
    <source>
        <dbReference type="PROSITE-ProRule" id="PRU01373"/>
    </source>
</evidence>
<dbReference type="PROSITE" id="PS52029">
    <property type="entry name" value="LD_TPASE"/>
    <property type="match status" value="1"/>
</dbReference>
<dbReference type="EMBL" id="FWFV01000001">
    <property type="protein sequence ID" value="SLN17622.1"/>
    <property type="molecule type" value="Genomic_DNA"/>
</dbReference>
<feature type="active site" description="Proton donor/acceptor" evidence="7">
    <location>
        <position position="430"/>
    </location>
</feature>
<keyword evidence="4 7" id="KW-0133">Cell shape</keyword>
<dbReference type="InterPro" id="IPR005490">
    <property type="entry name" value="LD_TPept_cat_dom"/>
</dbReference>
<keyword evidence="8" id="KW-0732">Signal</keyword>
<evidence type="ECO:0000256" key="6">
    <source>
        <dbReference type="ARBA" id="ARBA00023316"/>
    </source>
</evidence>
<dbReference type="GO" id="GO:0004180">
    <property type="term" value="F:carboxypeptidase activity"/>
    <property type="evidence" value="ECO:0007669"/>
    <property type="project" value="UniProtKB-ARBA"/>
</dbReference>
<protein>
    <submittedName>
        <fullName evidence="10">Murein L,D-transpeptidase</fullName>
    </submittedName>
</protein>
<dbReference type="CDD" id="cd16913">
    <property type="entry name" value="YkuD_like"/>
    <property type="match status" value="1"/>
</dbReference>
<sequence length="546" mass="61360">MGMQRGIHMTAAIFRRLALPAVVSLLAVPAAAVAQVTPFTQAVAVAASGDEALSTYYRESGYEPLWTDADADDRARREALLTAVSKTDLHGLPAGRYDADRLRSMMGDATDARARGQLEVELSRLFLRFASDISTGILEPEKVVSKIKRTAPENNRVELLRDLSTSRPHAFMDRLSPESLEYKRLVRERLRLIDAVQQGSWGEQVEAARLDEGASGADVVRLRDRLSAMGYLERSPTQTFDASMRQAVERFQADHGLKIDGIVGGKTRDELNTPPEDRLGSILVAMERERWMNRDRGERHVWVNLTDFRAKIIVDGETYFETKSVIGSDMPDRETPEFSDTMDHMVINPYWYVPRSIIVNEYLPDLRRNPYAHGQLDVINSRGQIVNRGRGFSNYSSRTFPFSMRQKPGPQNALGRVKFMFPNTYNIYLHDTPAQSLFEREVRAFSHGCIRLDDPYEFAEALLTLDGVADPMGTFQRHLTSGNNTRLELADPLPVHLVYRTAIAKLDGGVEYRDDIYGRDAQILEALQAEGVELPRAALRVASAAE</sequence>
<organism evidence="10 11">
    <name type="scientific">Palleronia marisminoris</name>
    <dbReference type="NCBI Taxonomy" id="315423"/>
    <lineage>
        <taxon>Bacteria</taxon>
        <taxon>Pseudomonadati</taxon>
        <taxon>Pseudomonadota</taxon>
        <taxon>Alphaproteobacteria</taxon>
        <taxon>Rhodobacterales</taxon>
        <taxon>Roseobacteraceae</taxon>
        <taxon>Palleronia</taxon>
    </lineage>
</organism>
<dbReference type="Pfam" id="PF20142">
    <property type="entry name" value="Scaffold"/>
    <property type="match status" value="1"/>
</dbReference>
<evidence type="ECO:0000256" key="5">
    <source>
        <dbReference type="ARBA" id="ARBA00022984"/>
    </source>
</evidence>
<dbReference type="InterPro" id="IPR036365">
    <property type="entry name" value="PGBD-like_sf"/>
</dbReference>
<dbReference type="InterPro" id="IPR002477">
    <property type="entry name" value="Peptidoglycan-bd-like"/>
</dbReference>
<evidence type="ECO:0000313" key="11">
    <source>
        <dbReference type="Proteomes" id="UP000193870"/>
    </source>
</evidence>
<feature type="signal peptide" evidence="8">
    <location>
        <begin position="1"/>
        <end position="34"/>
    </location>
</feature>
<dbReference type="InterPro" id="IPR036366">
    <property type="entry name" value="PGBDSf"/>
</dbReference>
<dbReference type="Pfam" id="PF01471">
    <property type="entry name" value="PG_binding_1"/>
    <property type="match status" value="1"/>
</dbReference>
<dbReference type="Pfam" id="PF03734">
    <property type="entry name" value="YkuD"/>
    <property type="match status" value="1"/>
</dbReference>